<organism evidence="2 3">
    <name type="scientific">Reichenbachiella agariperforans</name>
    <dbReference type="NCBI Taxonomy" id="156994"/>
    <lineage>
        <taxon>Bacteria</taxon>
        <taxon>Pseudomonadati</taxon>
        <taxon>Bacteroidota</taxon>
        <taxon>Cytophagia</taxon>
        <taxon>Cytophagales</taxon>
        <taxon>Reichenbachiellaceae</taxon>
        <taxon>Reichenbachiella</taxon>
    </lineage>
</organism>
<protein>
    <recommendedName>
        <fullName evidence="4">DUF4374 domain-containing protein</fullName>
    </recommendedName>
</protein>
<evidence type="ECO:0000313" key="3">
    <source>
        <dbReference type="Proteomes" id="UP000184474"/>
    </source>
</evidence>
<proteinExistence type="predicted"/>
<evidence type="ECO:0008006" key="4">
    <source>
        <dbReference type="Google" id="ProtNLM"/>
    </source>
</evidence>
<sequence>MKQIFKIAMAMYMAMFLIACSEDDDSNEDVIAADGIYNFLGTIDGAYYLAASETLTEGSLTFVNNGTQIDADQAARIIASGDYLYSLDYGTGLLSQLQPTATGEYVKIKEINAGLSVGTNTPRYALADESTIIVMNVETTPVTDDAGDVTDYICTLRLSSVAIPEMTIGNLTEFVIPQTENAKKGATIGYHPMRASSPVISGDKIYFGLMHTDIFDPTVPPPFRAPKQSGLETLVFDYPSMTNGTITESSAATGHTGGYRAPAMHVDENGDVYQNNWFMSATGFDLSNGDKTVIMRLRDGAYDSSYEFDVSAALGLESNVAAVGWFYVGNGIGYMPIQLEDEGNYYTDNSWSVARIDIYNQTAVKLDVPLSQLFTYENGITVDDNFYMAISPTGGDAAVYEFDASSAAADAVTEGLGLDGNNIHVEGIYH</sequence>
<name>A0A1M6VJL9_REIAG</name>
<keyword evidence="1" id="KW-0732">Signal</keyword>
<dbReference type="PROSITE" id="PS51257">
    <property type="entry name" value="PROKAR_LIPOPROTEIN"/>
    <property type="match status" value="1"/>
</dbReference>
<gene>
    <name evidence="2" type="ORF">SAMN04488028_10980</name>
</gene>
<reference evidence="3" key="1">
    <citation type="submission" date="2016-11" db="EMBL/GenBank/DDBJ databases">
        <authorList>
            <person name="Varghese N."/>
            <person name="Submissions S."/>
        </authorList>
    </citation>
    <scope>NUCLEOTIDE SEQUENCE [LARGE SCALE GENOMIC DNA]</scope>
    <source>
        <strain evidence="3">DSM 26134</strain>
    </source>
</reference>
<dbReference type="STRING" id="156994.SAMN04488028_10980"/>
<feature type="signal peptide" evidence="1">
    <location>
        <begin position="1"/>
        <end position="21"/>
    </location>
</feature>
<dbReference type="Proteomes" id="UP000184474">
    <property type="component" value="Unassembled WGS sequence"/>
</dbReference>
<dbReference type="RefSeq" id="WP_073124896.1">
    <property type="nucleotide sequence ID" value="NZ_FRAA01000009.1"/>
</dbReference>
<dbReference type="AlphaFoldDB" id="A0A1M6VJL9"/>
<evidence type="ECO:0000313" key="2">
    <source>
        <dbReference type="EMBL" id="SHK81690.1"/>
    </source>
</evidence>
<accession>A0A1M6VJL9</accession>
<dbReference type="EMBL" id="FRAA01000009">
    <property type="protein sequence ID" value="SHK81690.1"/>
    <property type="molecule type" value="Genomic_DNA"/>
</dbReference>
<feature type="chain" id="PRO_5009921719" description="DUF4374 domain-containing protein" evidence="1">
    <location>
        <begin position="22"/>
        <end position="430"/>
    </location>
</feature>
<keyword evidence="3" id="KW-1185">Reference proteome</keyword>
<evidence type="ECO:0000256" key="1">
    <source>
        <dbReference type="SAM" id="SignalP"/>
    </source>
</evidence>